<name>A0A1A8RQ52_9TELE</name>
<evidence type="ECO:0000313" key="1">
    <source>
        <dbReference type="EMBL" id="SBS07369.1"/>
    </source>
</evidence>
<accession>A0A1A8RQ52</accession>
<reference evidence="1" key="1">
    <citation type="submission" date="2016-05" db="EMBL/GenBank/DDBJ databases">
        <authorList>
            <person name="Lavstsen T."/>
            <person name="Jespersen J.S."/>
        </authorList>
    </citation>
    <scope>NUCLEOTIDE SEQUENCE</scope>
    <source>
        <tissue evidence="1">Brain</tissue>
    </source>
</reference>
<reference evidence="1" key="2">
    <citation type="submission" date="2016-06" db="EMBL/GenBank/DDBJ databases">
        <title>The genome of a short-lived fish provides insights into sex chromosome evolution and the genetic control of aging.</title>
        <authorList>
            <person name="Reichwald K."/>
            <person name="Felder M."/>
            <person name="Petzold A."/>
            <person name="Koch P."/>
            <person name="Groth M."/>
            <person name="Platzer M."/>
        </authorList>
    </citation>
    <scope>NUCLEOTIDE SEQUENCE</scope>
    <source>
        <tissue evidence="1">Brain</tissue>
    </source>
</reference>
<feature type="non-terminal residue" evidence="1">
    <location>
        <position position="71"/>
    </location>
</feature>
<dbReference type="EMBL" id="HAEH01018232">
    <property type="protein sequence ID" value="SBS07369.1"/>
    <property type="molecule type" value="Transcribed_RNA"/>
</dbReference>
<dbReference type="AlphaFoldDB" id="A0A1A8RQ52"/>
<gene>
    <name evidence="1" type="primary">Nfu_g_1_018598</name>
</gene>
<sequence length="71" mass="7658">MVNGKWPVFDIAPSRVLEPPKALYNTISHSPIHTHIHTLVGMSYNVATAALGHTDRGEAAAGPSDHHHQQA</sequence>
<proteinExistence type="predicted"/>
<organism evidence="1">
    <name type="scientific">Nothobranchius rachovii</name>
    <name type="common">bluefin notho</name>
    <dbReference type="NCBI Taxonomy" id="451742"/>
    <lineage>
        <taxon>Eukaryota</taxon>
        <taxon>Metazoa</taxon>
        <taxon>Chordata</taxon>
        <taxon>Craniata</taxon>
        <taxon>Vertebrata</taxon>
        <taxon>Euteleostomi</taxon>
        <taxon>Actinopterygii</taxon>
        <taxon>Neopterygii</taxon>
        <taxon>Teleostei</taxon>
        <taxon>Neoteleostei</taxon>
        <taxon>Acanthomorphata</taxon>
        <taxon>Ovalentaria</taxon>
        <taxon>Atherinomorphae</taxon>
        <taxon>Cyprinodontiformes</taxon>
        <taxon>Nothobranchiidae</taxon>
        <taxon>Nothobranchius</taxon>
    </lineage>
</organism>
<protein>
    <submittedName>
        <fullName evidence="1">Uncharacterized protein</fullName>
    </submittedName>
</protein>